<dbReference type="HOGENOM" id="CLU_111198_0_0_1"/>
<organism evidence="2 3">
    <name type="scientific">Fibroporia radiculosa</name>
    <dbReference type="NCBI Taxonomy" id="599839"/>
    <lineage>
        <taxon>Eukaryota</taxon>
        <taxon>Fungi</taxon>
        <taxon>Dikarya</taxon>
        <taxon>Basidiomycota</taxon>
        <taxon>Agaricomycotina</taxon>
        <taxon>Agaricomycetes</taxon>
        <taxon>Polyporales</taxon>
        <taxon>Fibroporiaceae</taxon>
        <taxon>Fibroporia</taxon>
    </lineage>
</organism>
<keyword evidence="1" id="KW-0732">Signal</keyword>
<accession>J4I7Y6</accession>
<proteinExistence type="predicted"/>
<sequence length="207" mass="21716">MLSILYALGALVEALALPTGQIIAREVTPWCAGLGPGAFDIAHNFTLAALNTTLPNANATGAPLVLGQAGATDGESFEVFSTYASYPYNDWPNLSLLQGGLVANSIYNFTSPAGNVTSGNELSFVTTTYNAPPPAQIYCAVADIDPTEGSPYPLLAVNGDTSGFALCVQCDCNYAQTNLVWQPSPENADGYLYDTCYNVTVQLLGLN</sequence>
<keyword evidence="3" id="KW-1185">Reference proteome</keyword>
<dbReference type="EMBL" id="HE796885">
    <property type="protein sequence ID" value="CCL98476.1"/>
    <property type="molecule type" value="Genomic_DNA"/>
</dbReference>
<evidence type="ECO:0008006" key="4">
    <source>
        <dbReference type="Google" id="ProtNLM"/>
    </source>
</evidence>
<dbReference type="Proteomes" id="UP000006352">
    <property type="component" value="Unassembled WGS sequence"/>
</dbReference>
<dbReference type="RefSeq" id="XP_012177759.1">
    <property type="nucleotide sequence ID" value="XM_012322369.1"/>
</dbReference>
<protein>
    <recommendedName>
        <fullName evidence="4">Ig-like domain-containing protein</fullName>
    </recommendedName>
</protein>
<evidence type="ECO:0000256" key="1">
    <source>
        <dbReference type="SAM" id="SignalP"/>
    </source>
</evidence>
<feature type="signal peptide" evidence="1">
    <location>
        <begin position="1"/>
        <end position="16"/>
    </location>
</feature>
<evidence type="ECO:0000313" key="2">
    <source>
        <dbReference type="EMBL" id="CCL98476.1"/>
    </source>
</evidence>
<name>J4I7Y6_9APHY</name>
<evidence type="ECO:0000313" key="3">
    <source>
        <dbReference type="Proteomes" id="UP000006352"/>
    </source>
</evidence>
<dbReference type="AlphaFoldDB" id="J4I7Y6"/>
<dbReference type="InParanoid" id="J4I7Y6"/>
<feature type="chain" id="PRO_5003779407" description="Ig-like domain-containing protein" evidence="1">
    <location>
        <begin position="17"/>
        <end position="207"/>
    </location>
</feature>
<gene>
    <name evidence="2" type="ORF">FIBRA_00474</name>
</gene>
<dbReference type="GeneID" id="24093387"/>
<reference evidence="2 3" key="1">
    <citation type="journal article" date="2012" name="Appl. Environ. Microbiol.">
        <title>Short-read sequencing for genomic analysis of the brown rot fungus Fibroporia radiculosa.</title>
        <authorList>
            <person name="Tang J.D."/>
            <person name="Perkins A.D."/>
            <person name="Sonstegard T.S."/>
            <person name="Schroeder S.G."/>
            <person name="Burgess S.C."/>
            <person name="Diehl S.V."/>
        </authorList>
    </citation>
    <scope>NUCLEOTIDE SEQUENCE [LARGE SCALE GENOMIC DNA]</scope>
    <source>
        <strain evidence="2 3">TFFH 294</strain>
    </source>
</reference>
<dbReference type="OrthoDB" id="2844016at2759"/>